<dbReference type="InterPro" id="IPR041371">
    <property type="entry name" value="GH92_N"/>
</dbReference>
<keyword evidence="1 3" id="KW-0732">Signal</keyword>
<dbReference type="Gene3D" id="2.70.98.10">
    <property type="match status" value="1"/>
</dbReference>
<dbReference type="InterPro" id="IPR015914">
    <property type="entry name" value="PAPs_N"/>
</dbReference>
<dbReference type="InterPro" id="IPR014718">
    <property type="entry name" value="GH-type_carb-bd"/>
</dbReference>
<feature type="domain" description="Purple acid phosphatase N-terminal" evidence="6">
    <location>
        <begin position="1005"/>
        <end position="1101"/>
    </location>
</feature>
<feature type="domain" description="Glycosyl hydrolase family 92" evidence="5">
    <location>
        <begin position="326"/>
        <end position="789"/>
    </location>
</feature>
<evidence type="ECO:0000313" key="9">
    <source>
        <dbReference type="Proteomes" id="UP000625527"/>
    </source>
</evidence>
<dbReference type="NCBIfam" id="TIGR01180">
    <property type="entry name" value="aman2_put"/>
    <property type="match status" value="1"/>
</dbReference>
<organism evidence="8 9">
    <name type="scientific">Myceligenerans pegani</name>
    <dbReference type="NCBI Taxonomy" id="2776917"/>
    <lineage>
        <taxon>Bacteria</taxon>
        <taxon>Bacillati</taxon>
        <taxon>Actinomycetota</taxon>
        <taxon>Actinomycetes</taxon>
        <taxon>Micrococcales</taxon>
        <taxon>Promicromonosporaceae</taxon>
        <taxon>Myceligenerans</taxon>
    </lineage>
</organism>
<dbReference type="EC" id="3.2.1.-" evidence="8"/>
<dbReference type="Gene3D" id="1.20.1610.10">
    <property type="entry name" value="alpha-1,2-mannosidases domains"/>
    <property type="match status" value="1"/>
</dbReference>
<keyword evidence="9" id="KW-1185">Reference proteome</keyword>
<dbReference type="GO" id="GO:0016798">
    <property type="term" value="F:hydrolase activity, acting on glycosyl bonds"/>
    <property type="evidence" value="ECO:0007669"/>
    <property type="project" value="UniProtKB-KW"/>
</dbReference>
<evidence type="ECO:0000259" key="7">
    <source>
        <dbReference type="Pfam" id="PF17678"/>
    </source>
</evidence>
<dbReference type="Proteomes" id="UP000625527">
    <property type="component" value="Unassembled WGS sequence"/>
</dbReference>
<dbReference type="PANTHER" id="PTHR12143">
    <property type="entry name" value="PEPTIDE N-GLYCANASE PNGASE -RELATED"/>
    <property type="match status" value="1"/>
</dbReference>
<dbReference type="InterPro" id="IPR004843">
    <property type="entry name" value="Calcineurin-like_PHP"/>
</dbReference>
<dbReference type="InterPro" id="IPR008963">
    <property type="entry name" value="Purple_acid_Pase-like_N"/>
</dbReference>
<keyword evidence="8" id="KW-0326">Glycosidase</keyword>
<dbReference type="EMBL" id="JADAQT010000099">
    <property type="protein sequence ID" value="MBE1877296.1"/>
    <property type="molecule type" value="Genomic_DNA"/>
</dbReference>
<dbReference type="Pfam" id="PF17678">
    <property type="entry name" value="Glyco_hydro_92N"/>
    <property type="match status" value="1"/>
</dbReference>
<dbReference type="Gene3D" id="3.60.21.10">
    <property type="match status" value="1"/>
</dbReference>
<dbReference type="Pfam" id="PF00149">
    <property type="entry name" value="Metallophos"/>
    <property type="match status" value="1"/>
</dbReference>
<reference evidence="8 9" key="1">
    <citation type="submission" date="2020-10" db="EMBL/GenBank/DDBJ databases">
        <title>Myceligenerans pegani sp. nov., an endophytic actinomycete isolated from Peganum harmala L. in Xinjiang, China.</title>
        <authorList>
            <person name="Xin L."/>
        </authorList>
    </citation>
    <scope>NUCLEOTIDE SEQUENCE [LARGE SCALE GENOMIC DNA]</scope>
    <source>
        <strain evidence="8 9">TRM65318</strain>
    </source>
</reference>
<dbReference type="InterPro" id="IPR029052">
    <property type="entry name" value="Metallo-depent_PP-like"/>
</dbReference>
<evidence type="ECO:0000256" key="3">
    <source>
        <dbReference type="SAM" id="SignalP"/>
    </source>
</evidence>
<sequence length="1667" mass="180154">MPTPLSRALVAAGLAATLPLTMAAPATGVPHTGAFLADGWSWDWPGGWPWEWPGGDHGSRLAPFDAVDPFIGTELDTTENKSNDAYGNTFPGGTVPFGLVQNSPTTYREGHNGEKGGYEYTGDRLRGFGLTRISGTGCTGAYGGFDVPILPFTGSLSDDGALPADPSTSIRDYYLPFDHDAERAEPGYYSVTTDNGVTTELTATTRTAVSRFAFPDDGGATLLLNAAGSNNTVEAADLTVDPATRTVSGTVRAGSMCNQGTFYDLHFSAVFDARFVSHGTWDDGEVTPGARTASSDRKHGAGAFLTFRPGTTVTAKIGISYTSVENAALNRAKEVDRHKSFRAVRISAKHAWQRALGAIDVAGGTREARTKLYTALYHALHNPNVFEDVNGEYIGYDGELHRMGRGEHLYVNFAGWDHYRGHTQLLAMLYPEVASDINASLVTMAEQTGTWYDGPTYNLVQARMAADSLPIALAAADDFGATDYDREAALASLLETQSLPGDASTRPDAYQYLAAGFVENRKSNFATARTLEYSVEDFAIAQLARRLGDEDSYDAFMARAQHWQNVFDPVTRHIRPRERTGFDRGFDLRVRDDSSGRGQFNQSTGYQYGWMVPHNIGALVEARGGVEASEDALDVLMANLDVGAYTQTGNYLSNEPSFNSPWVYNWLGKPHKTTDVLYRAVGELYDTTPSGLPGNDDQGALSAWYVWANLGIYPAIYGTADLVVSAPMFDRIRIDAADSRRDYTIVAPGVSDGKRYTTGLRVNGERQSASWVDASFARSGGTLRFTMSDTPDDWGTGTDDVPPSHDDGRDARNNVGTTHDGRGNMGSIDLSDWSYSRESLAAEGVTPGGEVRFEAADITFTWPDAAEGEPDNWIVAGQRVDVEDTEAAAISFLGLATNGPASGTAHVEYTDGSRQAVRVHLTDWAQGAGGGNTALVETAGRNHRNGTSGGGTFRVFATQPAVLDETKTVDAVVLPEHTDRGIMHVFDVATTTTPYVDPDAPTGEPSRVVLTPPADPATSQNVTWRTASPLPVDGVAELREVSDGGPGEVRTVDAVEQPERHVDGYPARSHSASFTGLAPDTTYEYRVGDAGRWSGWHRFTTASGGADPFTFLYFGDAQEGIADEWANTVDMALDAHPSAEVSLYAGDLVNTATNQLEWSDWFDANADLRTRTNVLAALGNHEIGGQPLAENFRDHFEYERNGPVPSDAREYAADYGEHVADAMTDTVYHTDYQGVRFVTVNANRDDICALVRPPGLADYDCDEGRRAWMTMQATWLERVLAENPLDWAVVMTHQPVFSNSIDGNGNPRDEDDWRQYILPVLETSDVDLVLQGHDHTYGRGYHTMDITETEGVTTGPVYAISNGGRKQYVLNRGESVWEANGAVAVKQAQDVSAYQAISVDGGTLRYESVATYVVPGGESPVEVGETLDEFTITKYDSGAKWVTEPGVEIPDESVPSAAWGLPGDEPFDPETFGEVVFDDDFGTDRLAEYTAYGDDGEPAAALSVDTEAGVLEATADGRRWSHLALPATAGDRFALVVEPESFAGRGAAEDSMFLGITDGPGNRAHSWYNHTRGSSGIDVVVDGEGKGLSAGVGPLDVRWEPGDRLATVVDHGELTSWIEHDGEWREIRSGLLPLTMSRDDVTGWQPTISLRLDPGTIAVDRVMLLRG</sequence>
<dbReference type="PANTHER" id="PTHR12143:SF39">
    <property type="entry name" value="SECRETED PROTEIN"/>
    <property type="match status" value="1"/>
</dbReference>
<gene>
    <name evidence="8" type="ORF">IHE71_16510</name>
</gene>
<dbReference type="InterPro" id="IPR050883">
    <property type="entry name" value="PNGase"/>
</dbReference>
<keyword evidence="8" id="KW-0378">Hydrolase</keyword>
<feature type="signal peptide" evidence="3">
    <location>
        <begin position="1"/>
        <end position="23"/>
    </location>
</feature>
<feature type="region of interest" description="Disordered" evidence="2">
    <location>
        <begin position="787"/>
        <end position="825"/>
    </location>
</feature>
<name>A0ABR9N250_9MICO</name>
<proteinExistence type="predicted"/>
<evidence type="ECO:0000259" key="6">
    <source>
        <dbReference type="Pfam" id="PF16656"/>
    </source>
</evidence>
<dbReference type="RefSeq" id="WP_192863864.1">
    <property type="nucleotide sequence ID" value="NZ_JADAQT010000099.1"/>
</dbReference>
<feature type="compositionally biased region" description="Basic and acidic residues" evidence="2">
    <location>
        <begin position="802"/>
        <end position="812"/>
    </location>
</feature>
<dbReference type="SUPFAM" id="SSF48208">
    <property type="entry name" value="Six-hairpin glycosidases"/>
    <property type="match status" value="1"/>
</dbReference>
<accession>A0ABR9N250</accession>
<feature type="chain" id="PRO_5047051744" evidence="3">
    <location>
        <begin position="24"/>
        <end position="1667"/>
    </location>
</feature>
<dbReference type="InterPro" id="IPR012939">
    <property type="entry name" value="Glyco_hydro_92"/>
</dbReference>
<protein>
    <submittedName>
        <fullName evidence="8">GH92 family glycosyl hydrolase</fullName>
        <ecNumber evidence="8">3.2.1.-</ecNumber>
    </submittedName>
</protein>
<dbReference type="Gene3D" id="1.20.1050.60">
    <property type="entry name" value="alpha-1,2-mannosidase"/>
    <property type="match status" value="1"/>
</dbReference>
<comment type="caution">
    <text evidence="8">The sequence shown here is derived from an EMBL/GenBank/DDBJ whole genome shotgun (WGS) entry which is preliminary data.</text>
</comment>
<dbReference type="SUPFAM" id="SSF56300">
    <property type="entry name" value="Metallo-dependent phosphatases"/>
    <property type="match status" value="1"/>
</dbReference>
<evidence type="ECO:0000259" key="4">
    <source>
        <dbReference type="Pfam" id="PF00149"/>
    </source>
</evidence>
<dbReference type="SUPFAM" id="SSF49363">
    <property type="entry name" value="Purple acid phosphatase, N-terminal domain"/>
    <property type="match status" value="1"/>
</dbReference>
<evidence type="ECO:0000256" key="2">
    <source>
        <dbReference type="SAM" id="MobiDB-lite"/>
    </source>
</evidence>
<evidence type="ECO:0000259" key="5">
    <source>
        <dbReference type="Pfam" id="PF07971"/>
    </source>
</evidence>
<dbReference type="Pfam" id="PF07971">
    <property type="entry name" value="Glyco_hydro_92"/>
    <property type="match status" value="1"/>
</dbReference>
<dbReference type="InterPro" id="IPR005887">
    <property type="entry name" value="GH92_a_mannosidase_put"/>
</dbReference>
<feature type="domain" description="Glycosyl hydrolase family 92 N-terminal" evidence="7">
    <location>
        <begin position="67"/>
        <end position="320"/>
    </location>
</feature>
<evidence type="ECO:0000313" key="8">
    <source>
        <dbReference type="EMBL" id="MBE1877296.1"/>
    </source>
</evidence>
<evidence type="ECO:0000256" key="1">
    <source>
        <dbReference type="ARBA" id="ARBA00022729"/>
    </source>
</evidence>
<feature type="domain" description="Calcineurin-like phosphoesterase" evidence="4">
    <location>
        <begin position="1110"/>
        <end position="1337"/>
    </location>
</feature>
<dbReference type="Pfam" id="PF16656">
    <property type="entry name" value="Pur_ac_phosph_N"/>
    <property type="match status" value="1"/>
</dbReference>
<dbReference type="Gene3D" id="2.60.40.380">
    <property type="entry name" value="Purple acid phosphatase-like, N-terminal"/>
    <property type="match status" value="1"/>
</dbReference>
<dbReference type="InterPro" id="IPR008928">
    <property type="entry name" value="6-hairpin_glycosidase_sf"/>
</dbReference>
<dbReference type="Gene3D" id="3.30.2080.10">
    <property type="entry name" value="GH92 mannosidase domain"/>
    <property type="match status" value="1"/>
</dbReference>